<dbReference type="EC" id="3.2.1.8" evidence="3"/>
<dbReference type="PROSITE" id="PS51760">
    <property type="entry name" value="GH10_2"/>
    <property type="match status" value="1"/>
</dbReference>
<dbReference type="AlphaFoldDB" id="A0A814CYP7"/>
<evidence type="ECO:0000256" key="2">
    <source>
        <dbReference type="ARBA" id="ARBA00007495"/>
    </source>
</evidence>
<evidence type="ECO:0000256" key="7">
    <source>
        <dbReference type="ARBA" id="ARBA00023277"/>
    </source>
</evidence>
<comment type="catalytic activity">
    <reaction evidence="1">
        <text>Endohydrolysis of (1-&gt;4)-beta-D-xylosidic linkages in xylans.</text>
        <dbReference type="EC" id="3.2.1.8"/>
    </reaction>
</comment>
<evidence type="ECO:0000256" key="4">
    <source>
        <dbReference type="ARBA" id="ARBA00022651"/>
    </source>
</evidence>
<dbReference type="InterPro" id="IPR044846">
    <property type="entry name" value="GH10"/>
</dbReference>
<dbReference type="Gene3D" id="3.20.20.80">
    <property type="entry name" value="Glycosidases"/>
    <property type="match status" value="1"/>
</dbReference>
<dbReference type="GO" id="GO:0031176">
    <property type="term" value="F:endo-1,4-beta-xylanase activity"/>
    <property type="evidence" value="ECO:0007669"/>
    <property type="project" value="UniProtKB-EC"/>
</dbReference>
<keyword evidence="6" id="KW-0378">Hydrolase</keyword>
<reference evidence="11" key="1">
    <citation type="submission" date="2021-02" db="EMBL/GenBank/DDBJ databases">
        <authorList>
            <person name="Nowell W R."/>
        </authorList>
    </citation>
    <scope>NUCLEOTIDE SEQUENCE</scope>
</reference>
<evidence type="ECO:0000256" key="5">
    <source>
        <dbReference type="ARBA" id="ARBA00022729"/>
    </source>
</evidence>
<evidence type="ECO:0000256" key="3">
    <source>
        <dbReference type="ARBA" id="ARBA00012590"/>
    </source>
</evidence>
<dbReference type="SMART" id="SM00633">
    <property type="entry name" value="Glyco_10"/>
    <property type="match status" value="1"/>
</dbReference>
<dbReference type="CDD" id="cd00161">
    <property type="entry name" value="beta-trefoil_Ricin-like"/>
    <property type="match status" value="1"/>
</dbReference>
<evidence type="ECO:0000256" key="6">
    <source>
        <dbReference type="ARBA" id="ARBA00022801"/>
    </source>
</evidence>
<dbReference type="PANTHER" id="PTHR31490:SF88">
    <property type="entry name" value="BETA-XYLANASE"/>
    <property type="match status" value="1"/>
</dbReference>
<dbReference type="Gene3D" id="2.80.10.50">
    <property type="match status" value="1"/>
</dbReference>
<dbReference type="InterPro" id="IPR001000">
    <property type="entry name" value="GH10_dom"/>
</dbReference>
<protein>
    <recommendedName>
        <fullName evidence="3">endo-1,4-beta-xylanase</fullName>
        <ecNumber evidence="3">3.2.1.8</ecNumber>
    </recommendedName>
</protein>
<dbReference type="PANTHER" id="PTHR31490">
    <property type="entry name" value="GLYCOSYL HYDROLASE"/>
    <property type="match status" value="1"/>
</dbReference>
<keyword evidence="5" id="KW-0732">Signal</keyword>
<dbReference type="Pfam" id="PF00331">
    <property type="entry name" value="Glyco_hydro_10"/>
    <property type="match status" value="1"/>
</dbReference>
<dbReference type="PRINTS" id="PR00134">
    <property type="entry name" value="GLHYDRLASE10"/>
</dbReference>
<dbReference type="Proteomes" id="UP000663860">
    <property type="component" value="Unassembled WGS sequence"/>
</dbReference>
<accession>A0A814CYP7</accession>
<comment type="similarity">
    <text evidence="2">Belongs to the glycosyl hydrolase 10 (cellulase F) family.</text>
</comment>
<evidence type="ECO:0000313" key="12">
    <source>
        <dbReference type="Proteomes" id="UP000663860"/>
    </source>
</evidence>
<keyword evidence="8" id="KW-0326">Glycosidase</keyword>
<keyword evidence="7" id="KW-0119">Carbohydrate metabolism</keyword>
<evidence type="ECO:0000256" key="9">
    <source>
        <dbReference type="ARBA" id="ARBA00023326"/>
    </source>
</evidence>
<evidence type="ECO:0000313" key="11">
    <source>
        <dbReference type="EMBL" id="CAF0946851.1"/>
    </source>
</evidence>
<evidence type="ECO:0000256" key="1">
    <source>
        <dbReference type="ARBA" id="ARBA00000681"/>
    </source>
</evidence>
<dbReference type="SUPFAM" id="SSF50370">
    <property type="entry name" value="Ricin B-like lectins"/>
    <property type="match status" value="1"/>
</dbReference>
<organism evidence="11 12">
    <name type="scientific">Adineta steineri</name>
    <dbReference type="NCBI Taxonomy" id="433720"/>
    <lineage>
        <taxon>Eukaryota</taxon>
        <taxon>Metazoa</taxon>
        <taxon>Spiralia</taxon>
        <taxon>Gnathifera</taxon>
        <taxon>Rotifera</taxon>
        <taxon>Eurotatoria</taxon>
        <taxon>Bdelloidea</taxon>
        <taxon>Adinetida</taxon>
        <taxon>Adinetidae</taxon>
        <taxon>Adineta</taxon>
    </lineage>
</organism>
<name>A0A814CYP7_9BILA</name>
<dbReference type="GO" id="GO:0045493">
    <property type="term" value="P:xylan catabolic process"/>
    <property type="evidence" value="ECO:0007669"/>
    <property type="project" value="UniProtKB-KW"/>
</dbReference>
<comment type="caution">
    <text evidence="11">The sequence shown here is derived from an EMBL/GenBank/DDBJ whole genome shotgun (WGS) entry which is preliminary data.</text>
</comment>
<sequence length="494" mass="56844">MNSATVRAIDPFGLRASSALRGVLFGTAANINNLRKDIDGGQYNSFIKKNYHVIEPENDFKPMKLWRGVNNYSWIDCDWLLGSTPNSTGWAQQNGMQIRGHTLVWAQDKYTPDWLLKQESSLSFDKVKLLLSDYIHAVVGRYRSKVLWWDVVNEAIEDSKNNSRPFSLRDCFWYRKLGQDFVKYAFMFAHQADPQAQLYYNDYNNEDMGSKSSRILELIKWVRSQGATIHGVGMQWHIRISRTVNPGDQHYQNAQRLIDNDFDFMVTELDVAIPINAGNPRDPNDLERQGRLYRALLKYALHFSPRCRALITWGFTDRYSWVPAFYNNTEGAALPIDWSYQPKPAYMQMQEELSRVLPDGIYRLAPKSQPDKCLSTYVNGNISRVQLESGGCNSAHQKWNISWLDNGTYRLSSQNATASALTAYNVTAKTGGVQTNNWSSNVNQEWVLSSYGNNVFRFRPRNAWWRVFALQDTSNVGIVDFIQSDALRWILTKV</sequence>
<keyword evidence="4" id="KW-0858">Xylan degradation</keyword>
<keyword evidence="9" id="KW-0624">Polysaccharide degradation</keyword>
<dbReference type="SUPFAM" id="SSF51445">
    <property type="entry name" value="(Trans)glycosidases"/>
    <property type="match status" value="1"/>
</dbReference>
<evidence type="ECO:0000256" key="8">
    <source>
        <dbReference type="ARBA" id="ARBA00023295"/>
    </source>
</evidence>
<dbReference type="InterPro" id="IPR035992">
    <property type="entry name" value="Ricin_B-like_lectins"/>
</dbReference>
<proteinExistence type="inferred from homology"/>
<dbReference type="EMBL" id="CAJNOE010000124">
    <property type="protein sequence ID" value="CAF0946851.1"/>
    <property type="molecule type" value="Genomic_DNA"/>
</dbReference>
<evidence type="ECO:0000259" key="10">
    <source>
        <dbReference type="PROSITE" id="PS51760"/>
    </source>
</evidence>
<dbReference type="PROSITE" id="PS50231">
    <property type="entry name" value="RICIN_B_LECTIN"/>
    <property type="match status" value="1"/>
</dbReference>
<feature type="domain" description="GH10" evidence="10">
    <location>
        <begin position="14"/>
        <end position="352"/>
    </location>
</feature>
<gene>
    <name evidence="11" type="ORF">IZO911_LOCUS14763</name>
</gene>
<dbReference type="InterPro" id="IPR017853">
    <property type="entry name" value="GH"/>
</dbReference>